<dbReference type="CDD" id="cd17933">
    <property type="entry name" value="DEXSc_RecD-like"/>
    <property type="match status" value="1"/>
</dbReference>
<dbReference type="InterPro" id="IPR027417">
    <property type="entry name" value="P-loop_NTPase"/>
</dbReference>
<gene>
    <name evidence="2" type="ORF">CDH04_01920</name>
    <name evidence="3" type="ORF">FZC43_01925</name>
</gene>
<dbReference type="InterPro" id="IPR027785">
    <property type="entry name" value="UvrD-like_helicase_C"/>
</dbReference>
<dbReference type="KEGG" id="fad:CDH04_01920"/>
<keyword evidence="5" id="KW-1185">Reference proteome</keyword>
<evidence type="ECO:0000313" key="2">
    <source>
        <dbReference type="EMBL" id="AXA33254.1"/>
    </source>
</evidence>
<reference evidence="3 5" key="2">
    <citation type="submission" date="2019-08" db="EMBL/GenBank/DDBJ databases">
        <title>Complete genome sequences of Francisella adeliensis (FSC1325 and FSC1326).</title>
        <authorList>
            <person name="Ohrman C."/>
            <person name="Uneklint I."/>
            <person name="Vallesi A."/>
            <person name="Karlsson L."/>
            <person name="Sjodin A."/>
        </authorList>
    </citation>
    <scope>NUCLEOTIDE SEQUENCE [LARGE SCALE GENOMIC DNA]</scope>
    <source>
        <strain evidence="3 5">FSC1325</strain>
    </source>
</reference>
<dbReference type="Pfam" id="PF13604">
    <property type="entry name" value="AAA_30"/>
    <property type="match status" value="1"/>
</dbReference>
<dbReference type="Gene3D" id="3.40.50.300">
    <property type="entry name" value="P-loop containing nucleotide triphosphate hydrolases"/>
    <property type="match status" value="2"/>
</dbReference>
<evidence type="ECO:0000313" key="4">
    <source>
        <dbReference type="Proteomes" id="UP000251120"/>
    </source>
</evidence>
<dbReference type="EMBL" id="CP021781">
    <property type="protein sequence ID" value="AXA33254.1"/>
    <property type="molecule type" value="Genomic_DNA"/>
</dbReference>
<dbReference type="AlphaFoldDB" id="A0A2Z4XWK8"/>
<dbReference type="SUPFAM" id="SSF52540">
    <property type="entry name" value="P-loop containing nucleoside triphosphate hydrolases"/>
    <property type="match status" value="1"/>
</dbReference>
<dbReference type="PANTHER" id="PTHR43788">
    <property type="entry name" value="DNA2/NAM7 HELICASE FAMILY MEMBER"/>
    <property type="match status" value="1"/>
</dbReference>
<evidence type="ECO:0000313" key="3">
    <source>
        <dbReference type="EMBL" id="QIW11480.1"/>
    </source>
</evidence>
<dbReference type="Pfam" id="PF13538">
    <property type="entry name" value="UvrD_C_2"/>
    <property type="match status" value="1"/>
</dbReference>
<dbReference type="Proteomes" id="UP000251120">
    <property type="component" value="Chromosome"/>
</dbReference>
<evidence type="ECO:0000259" key="1">
    <source>
        <dbReference type="Pfam" id="PF13538"/>
    </source>
</evidence>
<protein>
    <submittedName>
        <fullName evidence="3">AAA family ATPase</fullName>
    </submittedName>
    <submittedName>
        <fullName evidence="2">Disulfide oxidoreductase</fullName>
    </submittedName>
</protein>
<name>A0A2Z4XWK8_9GAMM</name>
<reference evidence="2 4" key="1">
    <citation type="submission" date="2017-06" db="EMBL/GenBank/DDBJ databases">
        <title>Complete genome of Francisella adeliensis.</title>
        <authorList>
            <person name="Vallesi A."/>
            <person name="Sjodin A."/>
        </authorList>
    </citation>
    <scope>NUCLEOTIDE SEQUENCE [LARGE SCALE GENOMIC DNA]</scope>
    <source>
        <strain evidence="2 4">FDC440</strain>
    </source>
</reference>
<accession>A0A2Z4XWK8</accession>
<dbReference type="OrthoDB" id="9763659at2"/>
<dbReference type="Proteomes" id="UP000681131">
    <property type="component" value="Chromosome"/>
</dbReference>
<dbReference type="RefSeq" id="WP_112869427.1">
    <property type="nucleotide sequence ID" value="NZ_CP021781.1"/>
</dbReference>
<dbReference type="InterPro" id="IPR050534">
    <property type="entry name" value="Coronavir_polyprotein_1ab"/>
</dbReference>
<organism evidence="2 4">
    <name type="scientific">Francisella adeliensis</name>
    <dbReference type="NCBI Taxonomy" id="2007306"/>
    <lineage>
        <taxon>Bacteria</taxon>
        <taxon>Pseudomonadati</taxon>
        <taxon>Pseudomonadota</taxon>
        <taxon>Gammaproteobacteria</taxon>
        <taxon>Thiotrichales</taxon>
        <taxon>Francisellaceae</taxon>
        <taxon>Francisella</taxon>
    </lineage>
</organism>
<dbReference type="CDD" id="cd18809">
    <property type="entry name" value="SF1_C_RecD"/>
    <property type="match status" value="1"/>
</dbReference>
<proteinExistence type="predicted"/>
<dbReference type="EMBL" id="CP043424">
    <property type="protein sequence ID" value="QIW11480.1"/>
    <property type="molecule type" value="Genomic_DNA"/>
</dbReference>
<feature type="domain" description="UvrD-like helicase C-terminal" evidence="1">
    <location>
        <begin position="422"/>
        <end position="472"/>
    </location>
</feature>
<evidence type="ECO:0000313" key="5">
    <source>
        <dbReference type="Proteomes" id="UP000681131"/>
    </source>
</evidence>
<sequence>MQTKILDSLEILYLANGTKIDLNSQQLDAIKHIHQFLKSTSKIFVLSGHAGTGKTTVIKKILDNYAGRAVVSAPTNKALQVISSSAMYEGVTIHALLGLQPDVSLEDFNPNEPQFGQIKPSTIQDYNLIVIDEASMINDALFELIESELNNLSRVKVIFMGDKAQLPPISQESSMVFAFDTIYHRELTTLVRQAETNPLISIYDNLRDNIDNENFELDLSTDLNHAEEGVLALSSNEDFRAKLVEVFTSKEYLDDINHAKLIAWRNKTVNQSNIIIRNIVFGESKKILQKGDILTGYRTVKGTRTIPFYVNNCTDYRVSGVSRRQKNKHGIYGYTIKILEKSKFLKGFDEKKIFVVDYKDHKNLHDYAELHDSLVEVARGDKKQWAAYYNFRRDNLMMQSVYTYREGHPRTKDKQIAKDLDYGYAVTCHKVQGSTYDHVFILTKDFKINRNHKERNQMFYVALTRPKKTAIVLV</sequence>